<proteinExistence type="predicted"/>
<evidence type="ECO:0000313" key="2">
    <source>
        <dbReference type="Proteomes" id="UP000824881"/>
    </source>
</evidence>
<evidence type="ECO:0000313" key="1">
    <source>
        <dbReference type="EMBL" id="KAG9225176.1"/>
    </source>
</evidence>
<protein>
    <submittedName>
        <fullName evidence="1">Uncharacterized protein</fullName>
    </submittedName>
</protein>
<accession>A0ACB7J4Z9</accession>
<reference evidence="1 2" key="1">
    <citation type="journal article" date="2021" name="Appl. Environ. Microbiol.">
        <title>Genetic linkage and physical mapping for an oyster mushroom Pleurotus cornucopiae and QTL analysis for the trait cap color.</title>
        <authorList>
            <person name="Zhang Y."/>
            <person name="Gao W."/>
            <person name="Sonnenberg A."/>
            <person name="Chen Q."/>
            <person name="Zhang J."/>
            <person name="Huang C."/>
        </authorList>
    </citation>
    <scope>NUCLEOTIDE SEQUENCE [LARGE SCALE GENOMIC DNA]</scope>
    <source>
        <strain evidence="1">CCMSSC00406</strain>
    </source>
</reference>
<gene>
    <name evidence="1" type="ORF">CCMSSC00406_0007413</name>
</gene>
<sequence>MVGTELANPRARGMSLPAEVIIKIIGVVEGGHHSKRGQRAPSSLAASTLVSRAWNTLCRPHMFHTVTLHTNTIYPRLSFLHFPAPHLSQYIHELYFEHTVAEGILSKAEWWFPGCFARLKNLRKAEPWELHEATCCGDPGCVCHRPASHAGLTVLEIRECLRSAPHVPARPRGTRNPRTRIRPIPDIGMALRPSSVTITVGDYTNPKYLDYFTWARDCLNSLPYPRSIQELTINVKIEHYIGLREQLYPALSDYEMLSRFLCRLRGSERGGSSSTAVGELYCGDEARELAKLEKGFAPLGEDHVLDVDFSPPHTTTTMPTTDYENAPDDAHSTLLTTERTPLLLRPPSTASSTSSSKRNYSIKISSPSSSTSSSSSKPSSPSPISSAPSPSSSPSTPSPSSSSPSPTSSQRGPVSLRSPPLQWSQIYIILLLQLCEPLTSQSIYPYINDLVRGLPVTRGDEHNVGFYAGLVESLFFLTEALTVLHWSRISDTIGRKPVLLVGLMGLGASTLGFGMARTFVGIVISRCICGMLNGNIGVMKSVMGELTTPANRAQGFALMPVVWSAGATLGPLIGGGLSKPYDRFPPSLSVFHAQFWKDHPYFLPCAAVALFVGAAWVVTALFFRETLHRRPRSPTENGSGPSRTPLSSLLTRRTLVPIANYTLLALLSISINALQPLFLSTPSTLPSPPNSPSRLLAFTPPSSNTQSPHSKGGLHLGIPGLALPPPTIGLILGAFGVLNGLFQACFFPSIVSKFGGKKGVGGLGGGGGFGWMVWALVGVQLALCVLVDMAYGASSFPLLLLSPFPPFLLSYPFSPLIKNTNDVDHPLTAVYTGCIFMFITASAPAHALGATNGLAQTAVSVARAIGPVAASSLFSVSLGWRYQYEYEHQQHSTSMSYTGSGTWEWGWGLVGANMVYIFVVALSGVAVWVGGMLPDTLDEPPDESDEETSECGHSRDGEGECGEVAGVMGKDGEV</sequence>
<organism evidence="1 2">
    <name type="scientific">Pleurotus cornucopiae</name>
    <name type="common">Cornucopia mushroom</name>
    <dbReference type="NCBI Taxonomy" id="5321"/>
    <lineage>
        <taxon>Eukaryota</taxon>
        <taxon>Fungi</taxon>
        <taxon>Dikarya</taxon>
        <taxon>Basidiomycota</taxon>
        <taxon>Agaricomycotina</taxon>
        <taxon>Agaricomycetes</taxon>
        <taxon>Agaricomycetidae</taxon>
        <taxon>Agaricales</taxon>
        <taxon>Pleurotineae</taxon>
        <taxon>Pleurotaceae</taxon>
        <taxon>Pleurotus</taxon>
    </lineage>
</organism>
<name>A0ACB7J4Z9_PLECO</name>
<keyword evidence="2" id="KW-1185">Reference proteome</keyword>
<comment type="caution">
    <text evidence="1">The sequence shown here is derived from an EMBL/GenBank/DDBJ whole genome shotgun (WGS) entry which is preliminary data.</text>
</comment>
<dbReference type="Proteomes" id="UP000824881">
    <property type="component" value="Unassembled WGS sequence"/>
</dbReference>
<dbReference type="EMBL" id="WQMT02000003">
    <property type="protein sequence ID" value="KAG9225176.1"/>
    <property type="molecule type" value="Genomic_DNA"/>
</dbReference>